<dbReference type="AlphaFoldDB" id="A0A9P7QJV9"/>
<dbReference type="Gene3D" id="3.30.160.60">
    <property type="entry name" value="Classic Zinc Finger"/>
    <property type="match status" value="1"/>
</dbReference>
<reference evidence="2 3" key="1">
    <citation type="journal article" date="2020" name="bioRxiv">
        <title>Whole genome comparisons of ergot fungi reveals the divergence and evolution of species within the genus Claviceps are the result of varying mechanisms driving genome evolution and host range expansion.</title>
        <authorList>
            <person name="Wyka S.A."/>
            <person name="Mondo S.J."/>
            <person name="Liu M."/>
            <person name="Dettman J."/>
            <person name="Nalam V."/>
            <person name="Broders K.D."/>
        </authorList>
    </citation>
    <scope>NUCLEOTIDE SEQUENCE [LARGE SCALE GENOMIC DNA]</scope>
    <source>
        <strain evidence="2 3">Clav52</strain>
    </source>
</reference>
<evidence type="ECO:0000313" key="3">
    <source>
        <dbReference type="Proteomes" id="UP000707071"/>
    </source>
</evidence>
<keyword evidence="3" id="KW-1185">Reference proteome</keyword>
<dbReference type="Proteomes" id="UP000707071">
    <property type="component" value="Unassembled WGS sequence"/>
</dbReference>
<evidence type="ECO:0008006" key="4">
    <source>
        <dbReference type="Google" id="ProtNLM"/>
    </source>
</evidence>
<name>A0A9P7QJV9_9HYPO</name>
<evidence type="ECO:0000256" key="1">
    <source>
        <dbReference type="SAM" id="MobiDB-lite"/>
    </source>
</evidence>
<proteinExistence type="predicted"/>
<accession>A0A9P7QJV9</accession>
<protein>
    <recommendedName>
        <fullName evidence="4">C2H2-type domain-containing protein</fullName>
    </recommendedName>
</protein>
<gene>
    <name evidence="2" type="ORF">E4U09_007976</name>
</gene>
<evidence type="ECO:0000313" key="2">
    <source>
        <dbReference type="EMBL" id="KAG6299590.1"/>
    </source>
</evidence>
<comment type="caution">
    <text evidence="2">The sequence shown here is derived from an EMBL/GenBank/DDBJ whole genome shotgun (WGS) entry which is preliminary data.</text>
</comment>
<dbReference type="EMBL" id="SRRH01000089">
    <property type="protein sequence ID" value="KAG6299590.1"/>
    <property type="molecule type" value="Genomic_DNA"/>
</dbReference>
<feature type="region of interest" description="Disordered" evidence="1">
    <location>
        <begin position="458"/>
        <end position="486"/>
    </location>
</feature>
<organism evidence="2 3">
    <name type="scientific">Claviceps aff. purpurea</name>
    <dbReference type="NCBI Taxonomy" id="1967640"/>
    <lineage>
        <taxon>Eukaryota</taxon>
        <taxon>Fungi</taxon>
        <taxon>Dikarya</taxon>
        <taxon>Ascomycota</taxon>
        <taxon>Pezizomycotina</taxon>
        <taxon>Sordariomycetes</taxon>
        <taxon>Hypocreomycetidae</taxon>
        <taxon>Hypocreales</taxon>
        <taxon>Clavicipitaceae</taxon>
        <taxon>Claviceps</taxon>
    </lineage>
</organism>
<sequence length="486" mass="54056">MEGFTRDAELAPPLISQPQYAYTDHGFGTNGNAETMMMHSIEHKFPPLISECYVPAVSVDTVNNHRDLVPGPDFAITNSSSDTGLICRLSSSCGFSPPIYQYHGNSQGFSCEETADESSFSLPMTTTSMYSSKDLKQPSEAQYDDTIGQSVDEMLTQLLRHNCPCIASEGPLSVACAESERATQPHSTYDDQEIVDSEQPIFHLPREETATYPAKDSMPLYEAELSAHVAPSMPLINARNQERHHQDIVVSSASSSQRDGSNCKPCKKPATLLPSLTSSRDLHCLFAFAGCESTCKGKNDWKRHVKTKHFLSRLYTCPECREKSFGRRDLFRQHFIRIHASAAEKKAFLAKRASPDFKKMLQRKIAAADSGETACPPKAPRCWIQGCEADFADDSTAWEKCLDHVGRHMEAMVAGKEPFQNYVFTSDLLVYFDEIGAITKDGLGCWILGAQSNGQRCRKNKRKIKRRPADDDADGGPKTSKRQKTR</sequence>